<dbReference type="GO" id="GO:0030170">
    <property type="term" value="F:pyridoxal phosphate binding"/>
    <property type="evidence" value="ECO:0007669"/>
    <property type="project" value="InterPro"/>
</dbReference>
<dbReference type="Pfam" id="PF01053">
    <property type="entry name" value="Cys_Met_Meta_PP"/>
    <property type="match status" value="1"/>
</dbReference>
<reference evidence="8" key="1">
    <citation type="submission" date="2020-05" db="EMBL/GenBank/DDBJ databases">
        <authorList>
            <person name="Chiriac C."/>
            <person name="Salcher M."/>
            <person name="Ghai R."/>
            <person name="Kavagutti S V."/>
        </authorList>
    </citation>
    <scope>NUCLEOTIDE SEQUENCE</scope>
</reference>
<dbReference type="GO" id="GO:0004123">
    <property type="term" value="F:cystathionine gamma-lyase activity"/>
    <property type="evidence" value="ECO:0007669"/>
    <property type="project" value="TreeGrafter"/>
</dbReference>
<evidence type="ECO:0000256" key="1">
    <source>
        <dbReference type="ARBA" id="ARBA00001933"/>
    </source>
</evidence>
<dbReference type="EMBL" id="CAFBLI010000016">
    <property type="protein sequence ID" value="CAB4859630.1"/>
    <property type="molecule type" value="Genomic_DNA"/>
</dbReference>
<dbReference type="FunFam" id="3.40.640.10:FF:000046">
    <property type="entry name" value="Cystathionine gamma-lyase"/>
    <property type="match status" value="1"/>
</dbReference>
<dbReference type="AlphaFoldDB" id="A0A6J7CPF4"/>
<dbReference type="GO" id="GO:0019343">
    <property type="term" value="P:cysteine biosynthetic process via cystathionine"/>
    <property type="evidence" value="ECO:0007669"/>
    <property type="project" value="TreeGrafter"/>
</dbReference>
<proteinExistence type="inferred from homology"/>
<protein>
    <submittedName>
        <fullName evidence="8">Unannotated protein</fullName>
    </submittedName>
</protein>
<dbReference type="EMBL" id="CAEZUJ010000007">
    <property type="protein sequence ID" value="CAB4593434.1"/>
    <property type="molecule type" value="Genomic_DNA"/>
</dbReference>
<accession>A0A6J7CPF4</accession>
<dbReference type="Gene3D" id="3.40.640.10">
    <property type="entry name" value="Type I PLP-dependent aspartate aminotransferase-like (Major domain)"/>
    <property type="match status" value="1"/>
</dbReference>
<sequence length="354" mass="38242">MSQYHPETQAIIGGRPDRAPGAAVNGGIQLSSTFYVGGENNYGRYNNETWQDLEAVLGKLENGQALIYASGLAAVTAALDLIPGGGKFVIPTASYLGTGALIAELEKKGRVKPIWVDITKTDEVIAALDGAQMLYFESPTNPLLDVAEVQKFIDAARMRKILVVVDNTFATPLNQKPLDMGADVVIHSLTKAISGHSDILLGTAITKSADLYEKLLVHRKFHGSIAGPFEAWLALRGVRTFPLRLRQASESAAILVERLKKDPAISRVRYPGFGFMISIEFHGGAVAADKALAAAKIWSNATSLGGVESLWERRRLHPEEPDTVPESLIRMSVGCEHVEDLWSDLAQALLSSGK</sequence>
<dbReference type="EMBL" id="CAEZYJ010000003">
    <property type="protein sequence ID" value="CAB4710342.1"/>
    <property type="molecule type" value="Genomic_DNA"/>
</dbReference>
<dbReference type="GO" id="GO:0003962">
    <property type="term" value="F:cystathionine gamma-synthase activity"/>
    <property type="evidence" value="ECO:0007669"/>
    <property type="project" value="TreeGrafter"/>
</dbReference>
<comment type="similarity">
    <text evidence="2">Belongs to the trans-sulfuration enzymes family.</text>
</comment>
<keyword evidence="3" id="KW-0663">Pyridoxal phosphate</keyword>
<evidence type="ECO:0000313" key="4">
    <source>
        <dbReference type="EMBL" id="CAB4593434.1"/>
    </source>
</evidence>
<dbReference type="GO" id="GO:0005737">
    <property type="term" value="C:cytoplasm"/>
    <property type="evidence" value="ECO:0007669"/>
    <property type="project" value="TreeGrafter"/>
</dbReference>
<dbReference type="SUPFAM" id="SSF53383">
    <property type="entry name" value="PLP-dependent transferases"/>
    <property type="match status" value="1"/>
</dbReference>
<name>A0A6J7CPF4_9ZZZZ</name>
<dbReference type="EMBL" id="CAFBPY010000003">
    <property type="protein sequence ID" value="CAB5033129.1"/>
    <property type="molecule type" value="Genomic_DNA"/>
</dbReference>
<dbReference type="GO" id="GO:0019346">
    <property type="term" value="P:transsulfuration"/>
    <property type="evidence" value="ECO:0007669"/>
    <property type="project" value="InterPro"/>
</dbReference>
<dbReference type="InterPro" id="IPR015421">
    <property type="entry name" value="PyrdxlP-dep_Trfase_major"/>
</dbReference>
<dbReference type="PIRSF" id="PIRSF001434">
    <property type="entry name" value="CGS"/>
    <property type="match status" value="1"/>
</dbReference>
<dbReference type="EMBL" id="CAEZXH010000006">
    <property type="protein sequence ID" value="CAB4676139.1"/>
    <property type="molecule type" value="Genomic_DNA"/>
</dbReference>
<evidence type="ECO:0000313" key="7">
    <source>
        <dbReference type="EMBL" id="CAB4767599.1"/>
    </source>
</evidence>
<dbReference type="Gene3D" id="3.90.1150.10">
    <property type="entry name" value="Aspartate Aminotransferase, domain 1"/>
    <property type="match status" value="1"/>
</dbReference>
<gene>
    <name evidence="4" type="ORF">UFOPK1811_00314</name>
    <name evidence="5" type="ORF">UFOPK2360_00183</name>
    <name evidence="6" type="ORF">UFOPK2659_00054</name>
    <name evidence="7" type="ORF">UFOPK2922_00133</name>
    <name evidence="8" type="ORF">UFOPK3306_00346</name>
    <name evidence="9" type="ORF">UFOPK4209_00041</name>
</gene>
<dbReference type="EMBL" id="CAEZZS010000003">
    <property type="protein sequence ID" value="CAB4767599.1"/>
    <property type="molecule type" value="Genomic_DNA"/>
</dbReference>
<dbReference type="InterPro" id="IPR015422">
    <property type="entry name" value="PyrdxlP-dep_Trfase_small"/>
</dbReference>
<evidence type="ECO:0000313" key="8">
    <source>
        <dbReference type="EMBL" id="CAB4859630.1"/>
    </source>
</evidence>
<evidence type="ECO:0000256" key="2">
    <source>
        <dbReference type="ARBA" id="ARBA00009077"/>
    </source>
</evidence>
<evidence type="ECO:0000313" key="5">
    <source>
        <dbReference type="EMBL" id="CAB4676139.1"/>
    </source>
</evidence>
<organism evidence="8">
    <name type="scientific">freshwater metagenome</name>
    <dbReference type="NCBI Taxonomy" id="449393"/>
    <lineage>
        <taxon>unclassified sequences</taxon>
        <taxon>metagenomes</taxon>
        <taxon>ecological metagenomes</taxon>
    </lineage>
</organism>
<evidence type="ECO:0000313" key="6">
    <source>
        <dbReference type="EMBL" id="CAB4710342.1"/>
    </source>
</evidence>
<dbReference type="PANTHER" id="PTHR11808:SF15">
    <property type="entry name" value="CYSTATHIONINE GAMMA-LYASE"/>
    <property type="match status" value="1"/>
</dbReference>
<dbReference type="InterPro" id="IPR000277">
    <property type="entry name" value="Cys/Met-Metab_PyrdxlP-dep_enz"/>
</dbReference>
<dbReference type="InterPro" id="IPR015424">
    <property type="entry name" value="PyrdxlP-dep_Trfase"/>
</dbReference>
<evidence type="ECO:0000313" key="9">
    <source>
        <dbReference type="EMBL" id="CAB5033129.1"/>
    </source>
</evidence>
<dbReference type="PANTHER" id="PTHR11808">
    <property type="entry name" value="TRANS-SULFURATION ENZYME FAMILY MEMBER"/>
    <property type="match status" value="1"/>
</dbReference>
<comment type="cofactor">
    <cofactor evidence="1">
        <name>pyridoxal 5'-phosphate</name>
        <dbReference type="ChEBI" id="CHEBI:597326"/>
    </cofactor>
</comment>
<evidence type="ECO:0000256" key="3">
    <source>
        <dbReference type="ARBA" id="ARBA00022898"/>
    </source>
</evidence>